<evidence type="ECO:0000313" key="1">
    <source>
        <dbReference type="EMBL" id="CCG43376.1"/>
    </source>
</evidence>
<name>H8FYD8_MAGML</name>
<sequence>MSISVPCSLMIERSAPVPGGSGGATLIRELAVARFRLFVGGLHQALGDPQMLDCLVDLPADGRCLAHVQGQRAFHAEERQIADAPGELGLGFLPSFRARPEMNRRRVRSLSKPGLLPGGHLRCHQLNQLVVQIGAHARPSLKARNR</sequence>
<dbReference type="AlphaFoldDB" id="H8FYD8"/>
<accession>H8FYD8</accession>
<protein>
    <submittedName>
        <fullName evidence="1">Uncharacterized protein</fullName>
    </submittedName>
</protein>
<organism evidence="1 2">
    <name type="scientific">Magnetospirillum molischianum DSM 120</name>
    <dbReference type="NCBI Taxonomy" id="1150626"/>
    <lineage>
        <taxon>Bacteria</taxon>
        <taxon>Pseudomonadati</taxon>
        <taxon>Pseudomonadota</taxon>
        <taxon>Alphaproteobacteria</taxon>
        <taxon>Rhodospirillales</taxon>
        <taxon>Rhodospirillaceae</taxon>
        <taxon>Magnetospirillum</taxon>
    </lineage>
</organism>
<dbReference type="Proteomes" id="UP000004169">
    <property type="component" value="Unassembled WGS sequence"/>
</dbReference>
<evidence type="ECO:0000313" key="2">
    <source>
        <dbReference type="Proteomes" id="UP000004169"/>
    </source>
</evidence>
<keyword evidence="2" id="KW-1185">Reference proteome</keyword>
<reference evidence="1 2" key="1">
    <citation type="journal article" date="2012" name="J. Bacteriol.">
        <title>Draft Genome Sequence of the Purple Photosynthetic Bacterium Phaeospirillum molischianum DSM120, a Particularly Versatile Bacterium.</title>
        <authorList>
            <person name="Duquesne K."/>
            <person name="Prima V."/>
            <person name="Ji B."/>
            <person name="Rouy Z."/>
            <person name="Medigue C."/>
            <person name="Talla E."/>
            <person name="Sturgis J.N."/>
        </authorList>
    </citation>
    <scope>NUCLEOTIDE SEQUENCE [LARGE SCALE GENOMIC DNA]</scope>
    <source>
        <strain evidence="2">DSM120</strain>
    </source>
</reference>
<proteinExistence type="predicted"/>
<comment type="caution">
    <text evidence="1">The sequence shown here is derived from an EMBL/GenBank/DDBJ whole genome shotgun (WGS) entry which is preliminary data.</text>
</comment>
<gene>
    <name evidence="1" type="ORF">PHAMO_80167</name>
</gene>
<dbReference type="EMBL" id="CAHP01000060">
    <property type="protein sequence ID" value="CCG43376.1"/>
    <property type="molecule type" value="Genomic_DNA"/>
</dbReference>